<reference evidence="1 2" key="1">
    <citation type="submission" date="2015-12" db="EMBL/GenBank/DDBJ databases">
        <title>Genome sequence of Aneurinibacillus soli.</title>
        <authorList>
            <person name="Lee J.S."/>
            <person name="Lee K.C."/>
            <person name="Kim K.K."/>
            <person name="Lee B.W."/>
        </authorList>
    </citation>
    <scope>NUCLEOTIDE SEQUENCE [LARGE SCALE GENOMIC DNA]</scope>
    <source>
        <strain evidence="1 2">CB4</strain>
    </source>
</reference>
<protein>
    <submittedName>
        <fullName evidence="1">Uncharacterized protein</fullName>
    </submittedName>
</protein>
<evidence type="ECO:0000313" key="1">
    <source>
        <dbReference type="EMBL" id="BAU29033.1"/>
    </source>
</evidence>
<dbReference type="KEGG" id="asoc:CB4_03211"/>
<gene>
    <name evidence="1" type="ORF">CB4_03211</name>
</gene>
<accession>A0A0U4WKM7</accession>
<name>A0A0U4WKM7_9BACL</name>
<organism evidence="1 2">
    <name type="scientific">Aneurinibacillus soli</name>
    <dbReference type="NCBI Taxonomy" id="1500254"/>
    <lineage>
        <taxon>Bacteria</taxon>
        <taxon>Bacillati</taxon>
        <taxon>Bacillota</taxon>
        <taxon>Bacilli</taxon>
        <taxon>Bacillales</taxon>
        <taxon>Paenibacillaceae</taxon>
        <taxon>Aneurinibacillus group</taxon>
        <taxon>Aneurinibacillus</taxon>
    </lineage>
</organism>
<dbReference type="EMBL" id="AP017312">
    <property type="protein sequence ID" value="BAU29033.1"/>
    <property type="molecule type" value="Genomic_DNA"/>
</dbReference>
<dbReference type="AlphaFoldDB" id="A0A0U4WKM7"/>
<sequence>MTILKLFIASFLTGIAIAALNQVIIQIMKWWKSRKQK</sequence>
<dbReference type="Proteomes" id="UP000217696">
    <property type="component" value="Chromosome"/>
</dbReference>
<proteinExistence type="predicted"/>
<evidence type="ECO:0000313" key="2">
    <source>
        <dbReference type="Proteomes" id="UP000217696"/>
    </source>
</evidence>
<keyword evidence="2" id="KW-1185">Reference proteome</keyword>